<evidence type="ECO:0000256" key="3">
    <source>
        <dbReference type="SAM" id="MobiDB-lite"/>
    </source>
</evidence>
<feature type="domain" description="CCHC-type" evidence="4">
    <location>
        <begin position="309"/>
        <end position="324"/>
    </location>
</feature>
<feature type="compositionally biased region" description="Polar residues" evidence="3">
    <location>
        <begin position="305"/>
        <end position="318"/>
    </location>
</feature>
<dbReference type="InterPro" id="IPR001878">
    <property type="entry name" value="Znf_CCHC"/>
</dbReference>
<feature type="region of interest" description="Disordered" evidence="3">
    <location>
        <begin position="26"/>
        <end position="68"/>
    </location>
</feature>
<keyword evidence="2" id="KW-0479">Metal-binding</keyword>
<evidence type="ECO:0000313" key="6">
    <source>
        <dbReference type="EnsemblFungi" id="PTTG_27858-t43_1-p1"/>
    </source>
</evidence>
<dbReference type="EMBL" id="ADAS02000074">
    <property type="protein sequence ID" value="OAV91820.1"/>
    <property type="molecule type" value="Genomic_DNA"/>
</dbReference>
<gene>
    <name evidence="5" type="ORF">PTTG_27858</name>
</gene>
<dbReference type="Gene3D" id="4.10.60.10">
    <property type="entry name" value="Zinc finger, CCHC-type"/>
    <property type="match status" value="1"/>
</dbReference>
<dbReference type="EnsemblFungi" id="PTTG_27858-t43_1">
    <property type="protein sequence ID" value="PTTG_27858-t43_1-p1"/>
    <property type="gene ID" value="PTTG_27858"/>
</dbReference>
<feature type="compositionally biased region" description="Basic and acidic residues" evidence="3">
    <location>
        <begin position="323"/>
        <end position="335"/>
    </location>
</feature>
<protein>
    <submittedName>
        <fullName evidence="6">CCHC-type domain-containing protein</fullName>
    </submittedName>
</protein>
<accession>A0A180GGK0</accession>
<dbReference type="GO" id="GO:0003676">
    <property type="term" value="F:nucleic acid binding"/>
    <property type="evidence" value="ECO:0007669"/>
    <property type="project" value="InterPro"/>
</dbReference>
<dbReference type="PROSITE" id="PS50158">
    <property type="entry name" value="ZF_CCHC"/>
    <property type="match status" value="1"/>
</dbReference>
<keyword evidence="1" id="KW-0507">mRNA processing</keyword>
<dbReference type="InterPro" id="IPR036875">
    <property type="entry name" value="Znf_CCHC_sf"/>
</dbReference>
<reference evidence="5" key="2">
    <citation type="submission" date="2016-05" db="EMBL/GenBank/DDBJ databases">
        <title>Comparative analysis highlights variable genome content of wheat rusts and divergence of the mating loci.</title>
        <authorList>
            <person name="Cuomo C.A."/>
            <person name="Bakkeren G."/>
            <person name="Szabo L."/>
            <person name="Khalil H."/>
            <person name="Joly D."/>
            <person name="Goldberg J."/>
            <person name="Young S."/>
            <person name="Zeng Q."/>
            <person name="Fellers J."/>
        </authorList>
    </citation>
    <scope>NUCLEOTIDE SEQUENCE [LARGE SCALE GENOMIC DNA]</scope>
    <source>
        <strain evidence="5">1-1 BBBD Race 1</strain>
    </source>
</reference>
<keyword evidence="2" id="KW-0862">Zinc</keyword>
<organism evidence="5">
    <name type="scientific">Puccinia triticina (isolate 1-1 / race 1 (BBBD))</name>
    <name type="common">Brown leaf rust fungus</name>
    <dbReference type="NCBI Taxonomy" id="630390"/>
    <lineage>
        <taxon>Eukaryota</taxon>
        <taxon>Fungi</taxon>
        <taxon>Dikarya</taxon>
        <taxon>Basidiomycota</taxon>
        <taxon>Pucciniomycotina</taxon>
        <taxon>Pucciniomycetes</taxon>
        <taxon>Pucciniales</taxon>
        <taxon>Pucciniaceae</taxon>
        <taxon>Puccinia</taxon>
    </lineage>
</organism>
<keyword evidence="2" id="KW-0863">Zinc-finger</keyword>
<dbReference type="AlphaFoldDB" id="A0A180GGK0"/>
<keyword evidence="7" id="KW-1185">Reference proteome</keyword>
<dbReference type="GO" id="GO:0008270">
    <property type="term" value="F:zinc ion binding"/>
    <property type="evidence" value="ECO:0007669"/>
    <property type="project" value="UniProtKB-KW"/>
</dbReference>
<dbReference type="SMART" id="SM00343">
    <property type="entry name" value="ZnF_C2HC"/>
    <property type="match status" value="1"/>
</dbReference>
<reference evidence="5" key="1">
    <citation type="submission" date="2009-11" db="EMBL/GenBank/DDBJ databases">
        <authorList>
            <consortium name="The Broad Institute Genome Sequencing Platform"/>
            <person name="Ward D."/>
            <person name="Feldgarden M."/>
            <person name="Earl A."/>
            <person name="Young S.K."/>
            <person name="Zeng Q."/>
            <person name="Koehrsen M."/>
            <person name="Alvarado L."/>
            <person name="Berlin A."/>
            <person name="Bochicchio J."/>
            <person name="Borenstein D."/>
            <person name="Chapman S.B."/>
            <person name="Chen Z."/>
            <person name="Engels R."/>
            <person name="Freedman E."/>
            <person name="Gellesch M."/>
            <person name="Goldberg J."/>
            <person name="Griggs A."/>
            <person name="Gujja S."/>
            <person name="Heilman E."/>
            <person name="Heiman D."/>
            <person name="Hepburn T."/>
            <person name="Howarth C."/>
            <person name="Jen D."/>
            <person name="Larson L."/>
            <person name="Lewis B."/>
            <person name="Mehta T."/>
            <person name="Park D."/>
            <person name="Pearson M."/>
            <person name="Roberts A."/>
            <person name="Saif S."/>
            <person name="Shea T."/>
            <person name="Shenoy N."/>
            <person name="Sisk P."/>
            <person name="Stolte C."/>
            <person name="Sykes S."/>
            <person name="Thomson T."/>
            <person name="Walk T."/>
            <person name="White J."/>
            <person name="Yandava C."/>
            <person name="Izard J."/>
            <person name="Baranova O.V."/>
            <person name="Blanton J.M."/>
            <person name="Tanner A.C."/>
            <person name="Dewhirst F.E."/>
            <person name="Haas B."/>
            <person name="Nusbaum C."/>
            <person name="Birren B."/>
        </authorList>
    </citation>
    <scope>NUCLEOTIDE SEQUENCE [LARGE SCALE GENOMIC DNA]</scope>
    <source>
        <strain evidence="5">1-1 BBBD Race 1</strain>
    </source>
</reference>
<dbReference type="VEuPathDB" id="FungiDB:PTTG_27858"/>
<reference evidence="6 7" key="3">
    <citation type="journal article" date="2017" name="G3 (Bethesda)">
        <title>Comparative analysis highlights variable genome content of wheat rusts and divergence of the mating loci.</title>
        <authorList>
            <person name="Cuomo C.A."/>
            <person name="Bakkeren G."/>
            <person name="Khalil H.B."/>
            <person name="Panwar V."/>
            <person name="Joly D."/>
            <person name="Linning R."/>
            <person name="Sakthikumar S."/>
            <person name="Song X."/>
            <person name="Adiconis X."/>
            <person name="Fan L."/>
            <person name="Goldberg J.M."/>
            <person name="Levin J.Z."/>
            <person name="Young S."/>
            <person name="Zeng Q."/>
            <person name="Anikster Y."/>
            <person name="Bruce M."/>
            <person name="Wang M."/>
            <person name="Yin C."/>
            <person name="McCallum B."/>
            <person name="Szabo L.J."/>
            <person name="Hulbert S."/>
            <person name="Chen X."/>
            <person name="Fellers J.P."/>
        </authorList>
    </citation>
    <scope>NUCLEOTIDE SEQUENCE</scope>
    <source>
        <strain evidence="7">Isolate 1-1 / race 1 (BBBD)</strain>
        <strain evidence="6">isolate 1-1 / race 1 (BBBD)</strain>
    </source>
</reference>
<dbReference type="Proteomes" id="UP000005240">
    <property type="component" value="Unassembled WGS sequence"/>
</dbReference>
<evidence type="ECO:0000313" key="5">
    <source>
        <dbReference type="EMBL" id="OAV91820.1"/>
    </source>
</evidence>
<feature type="compositionally biased region" description="Acidic residues" evidence="3">
    <location>
        <begin position="30"/>
        <end position="41"/>
    </location>
</feature>
<dbReference type="SUPFAM" id="SSF57756">
    <property type="entry name" value="Retrovirus zinc finger-like domains"/>
    <property type="match status" value="1"/>
</dbReference>
<evidence type="ECO:0000256" key="2">
    <source>
        <dbReference type="PROSITE-ProRule" id="PRU00047"/>
    </source>
</evidence>
<feature type="compositionally biased region" description="Polar residues" evidence="3">
    <location>
        <begin position="280"/>
        <end position="295"/>
    </location>
</feature>
<sequence>MYTPAELEAMTADQRLFVAAHPAFFKTAPDDESDDDKEDLEPPLPNLPGGRRNGAPPPGAFPPDKAQDDATAAATDQISQLKMEPGHMEVDKTPPYVKLHRAVDRTAPLETTTSNVFRGWNYKNCPHYEGALGVDIRRWLNTLAINLKGQQAHPDIWHLAGIRLLQGKAYLDFEDSRQLLTPGTNLRPVITDEYNALVQLPNESCQTFYDRFREWQARAKNYKFPYHESTGFVSRLNKALNKKLVAMMNMEERRGTPMSFSTIVVAALDEDRIYRKGQALQASASGSNKRASNGADSKPRKKSGSGVTCYNCGTNGHVSSKCPEPKTEKPKVKSL</sequence>
<name>A0A180GGK0_PUCT1</name>
<dbReference type="STRING" id="630390.A0A180GGK0"/>
<dbReference type="GO" id="GO:0006397">
    <property type="term" value="P:mRNA processing"/>
    <property type="evidence" value="ECO:0007669"/>
    <property type="project" value="UniProtKB-KW"/>
</dbReference>
<evidence type="ECO:0000259" key="4">
    <source>
        <dbReference type="PROSITE" id="PS50158"/>
    </source>
</evidence>
<evidence type="ECO:0000313" key="7">
    <source>
        <dbReference type="Proteomes" id="UP000005240"/>
    </source>
</evidence>
<dbReference type="OrthoDB" id="2507313at2759"/>
<dbReference type="Pfam" id="PF00098">
    <property type="entry name" value="zf-CCHC"/>
    <property type="match status" value="1"/>
</dbReference>
<evidence type="ECO:0000256" key="1">
    <source>
        <dbReference type="ARBA" id="ARBA00022664"/>
    </source>
</evidence>
<reference evidence="6" key="4">
    <citation type="submission" date="2025-05" db="UniProtKB">
        <authorList>
            <consortium name="EnsemblFungi"/>
        </authorList>
    </citation>
    <scope>IDENTIFICATION</scope>
    <source>
        <strain evidence="6">isolate 1-1 / race 1 (BBBD)</strain>
    </source>
</reference>
<proteinExistence type="predicted"/>
<feature type="region of interest" description="Disordered" evidence="3">
    <location>
        <begin position="279"/>
        <end position="335"/>
    </location>
</feature>